<organism evidence="2 3">
    <name type="scientific">Colletotrichum lupini</name>
    <dbReference type="NCBI Taxonomy" id="145971"/>
    <lineage>
        <taxon>Eukaryota</taxon>
        <taxon>Fungi</taxon>
        <taxon>Dikarya</taxon>
        <taxon>Ascomycota</taxon>
        <taxon>Pezizomycotina</taxon>
        <taxon>Sordariomycetes</taxon>
        <taxon>Hypocreomycetidae</taxon>
        <taxon>Glomerellales</taxon>
        <taxon>Glomerellaceae</taxon>
        <taxon>Colletotrichum</taxon>
        <taxon>Colletotrichum acutatum species complex</taxon>
    </lineage>
</organism>
<dbReference type="RefSeq" id="XP_049153181.1">
    <property type="nucleotide sequence ID" value="XM_049296034.1"/>
</dbReference>
<dbReference type="KEGG" id="clup:CLUP02_17119"/>
<gene>
    <name evidence="2" type="ORF">CLUP02_17119</name>
</gene>
<dbReference type="GeneID" id="73351044"/>
<protein>
    <submittedName>
        <fullName evidence="2">Uncharacterized protein</fullName>
    </submittedName>
</protein>
<dbReference type="AlphaFoldDB" id="A0A9Q8WPV1"/>
<accession>A0A9Q8WPV1</accession>
<name>A0A9Q8WPV1_9PEZI</name>
<keyword evidence="3" id="KW-1185">Reference proteome</keyword>
<feature type="region of interest" description="Disordered" evidence="1">
    <location>
        <begin position="57"/>
        <end position="83"/>
    </location>
</feature>
<reference evidence="2" key="1">
    <citation type="journal article" date="2021" name="Mol. Plant Microbe Interact.">
        <title>Complete Genome Sequence of the Plant-Pathogenic Fungus Colletotrichum lupini.</title>
        <authorList>
            <person name="Baroncelli R."/>
            <person name="Pensec F."/>
            <person name="Da Lio D."/>
            <person name="Boufleur T."/>
            <person name="Vicente I."/>
            <person name="Sarrocco S."/>
            <person name="Picot A."/>
            <person name="Baraldi E."/>
            <person name="Sukno S."/>
            <person name="Thon M."/>
            <person name="Le Floch G."/>
        </authorList>
    </citation>
    <scope>NUCLEOTIDE SEQUENCE</scope>
    <source>
        <strain evidence="2">IMI 504893</strain>
    </source>
</reference>
<dbReference type="EMBL" id="CP019481">
    <property type="protein sequence ID" value="UQC91583.1"/>
    <property type="molecule type" value="Genomic_DNA"/>
</dbReference>
<evidence type="ECO:0000256" key="1">
    <source>
        <dbReference type="SAM" id="MobiDB-lite"/>
    </source>
</evidence>
<evidence type="ECO:0000313" key="2">
    <source>
        <dbReference type="EMBL" id="UQC91583.1"/>
    </source>
</evidence>
<evidence type="ECO:0000313" key="3">
    <source>
        <dbReference type="Proteomes" id="UP000830671"/>
    </source>
</evidence>
<dbReference type="Proteomes" id="UP000830671">
    <property type="component" value="Chromosome 9"/>
</dbReference>
<proteinExistence type="predicted"/>
<sequence>MFIRAEHQQKRCPQGPLRMKEGAFPIGLLRHSYLSLLIWFIRESWLPIGRAAASSRRRKVPSFQDCQSSQVPAPSGGPTHILEGRDSSIRTARLTTKKGWSPTSRKRGSHRSVVLACLGFFEHPDNPQAAGPQTLLTKKTNKQFELRVVNIFAHSSEKMRLGPILATSQPVPTGRSAQPIYDDLRQTHPPLGPGPPPNRKPVRQICVSQIPTCLAHRLRAQGPVQIRLISFVRDLSPGSDWSHPLRPSWSTGRAAPVLRDPRHILPLVVFAGSRNPHGMTAASNARLGINSSRRETTS</sequence>